<dbReference type="AlphaFoldDB" id="A0A4Q2U191"/>
<protein>
    <recommendedName>
        <fullName evidence="3">Helicase</fullName>
    </recommendedName>
</protein>
<proteinExistence type="predicted"/>
<feature type="non-terminal residue" evidence="1">
    <location>
        <position position="1"/>
    </location>
</feature>
<evidence type="ECO:0000313" key="2">
    <source>
        <dbReference type="Proteomes" id="UP000291088"/>
    </source>
</evidence>
<keyword evidence="2" id="KW-1185">Reference proteome</keyword>
<sequence>VADGKTVLFVAEKMAALEVVKRRLDQAGVGDACLELHSNKANKRAFLAELQHVWELGAPKGEPADALDRRLVEARNSLNAHPARLHQVYRPYQLSPYQVMGHLSRLRRLGMPPSDIELADSISWTPEFRERIVAILSELA</sequence>
<name>A0A4Q2U191_9HYPH</name>
<accession>A0A4Q2U191</accession>
<evidence type="ECO:0000313" key="1">
    <source>
        <dbReference type="EMBL" id="RYC26823.1"/>
    </source>
</evidence>
<organism evidence="1 2">
    <name type="scientific">Ciceribacter ferrooxidans</name>
    <dbReference type="NCBI Taxonomy" id="2509717"/>
    <lineage>
        <taxon>Bacteria</taxon>
        <taxon>Pseudomonadati</taxon>
        <taxon>Pseudomonadota</taxon>
        <taxon>Alphaproteobacteria</taxon>
        <taxon>Hyphomicrobiales</taxon>
        <taxon>Rhizobiaceae</taxon>
        <taxon>Ciceribacter</taxon>
    </lineage>
</organism>
<dbReference type="EMBL" id="SDVB01000052">
    <property type="protein sequence ID" value="RYC26823.1"/>
    <property type="molecule type" value="Genomic_DNA"/>
</dbReference>
<feature type="non-terminal residue" evidence="1">
    <location>
        <position position="140"/>
    </location>
</feature>
<dbReference type="RefSeq" id="WP_165351038.1">
    <property type="nucleotide sequence ID" value="NZ_SDVB01000052.1"/>
</dbReference>
<dbReference type="Proteomes" id="UP000291088">
    <property type="component" value="Unassembled WGS sequence"/>
</dbReference>
<reference evidence="1 2" key="1">
    <citation type="submission" date="2019-01" db="EMBL/GenBank/DDBJ databases">
        <authorList>
            <person name="Deng T."/>
        </authorList>
    </citation>
    <scope>NUCLEOTIDE SEQUENCE [LARGE SCALE GENOMIC DNA]</scope>
    <source>
        <strain evidence="1 2">F8825</strain>
    </source>
</reference>
<gene>
    <name evidence="1" type="ORF">EUU22_01475</name>
</gene>
<comment type="caution">
    <text evidence="1">The sequence shown here is derived from an EMBL/GenBank/DDBJ whole genome shotgun (WGS) entry which is preliminary data.</text>
</comment>
<evidence type="ECO:0008006" key="3">
    <source>
        <dbReference type="Google" id="ProtNLM"/>
    </source>
</evidence>